<name>A0A8S1RQ61_9CILI</name>
<dbReference type="Proteomes" id="UP000692954">
    <property type="component" value="Unassembled WGS sequence"/>
</dbReference>
<protein>
    <submittedName>
        <fullName evidence="1">Uncharacterized protein</fullName>
    </submittedName>
</protein>
<organism evidence="1 2">
    <name type="scientific">Paramecium sonneborni</name>
    <dbReference type="NCBI Taxonomy" id="65129"/>
    <lineage>
        <taxon>Eukaryota</taxon>
        <taxon>Sar</taxon>
        <taxon>Alveolata</taxon>
        <taxon>Ciliophora</taxon>
        <taxon>Intramacronucleata</taxon>
        <taxon>Oligohymenophorea</taxon>
        <taxon>Peniculida</taxon>
        <taxon>Parameciidae</taxon>
        <taxon>Paramecium</taxon>
    </lineage>
</organism>
<keyword evidence="2" id="KW-1185">Reference proteome</keyword>
<dbReference type="EMBL" id="CAJJDN010000232">
    <property type="protein sequence ID" value="CAD8129597.1"/>
    <property type="molecule type" value="Genomic_DNA"/>
</dbReference>
<reference evidence="1" key="1">
    <citation type="submission" date="2021-01" db="EMBL/GenBank/DDBJ databases">
        <authorList>
            <consortium name="Genoscope - CEA"/>
            <person name="William W."/>
        </authorList>
    </citation>
    <scope>NUCLEOTIDE SEQUENCE</scope>
</reference>
<accession>A0A8S1RQ61</accession>
<evidence type="ECO:0000313" key="1">
    <source>
        <dbReference type="EMBL" id="CAD8129597.1"/>
    </source>
</evidence>
<comment type="caution">
    <text evidence="1">The sequence shown here is derived from an EMBL/GenBank/DDBJ whole genome shotgun (WGS) entry which is preliminary data.</text>
</comment>
<dbReference type="AlphaFoldDB" id="A0A8S1RQ61"/>
<gene>
    <name evidence="1" type="ORF">PSON_ATCC_30995.1.T2320007</name>
</gene>
<sequence>MSQFDLLLNQYQNINVKLAVLRLVITITAVKFVDTYTKLTQINASTFEHVILQLKTQRKNLVQSNKEDQVYHQNQIEANTLLKEKKISGLLFKIFQIMNLLMQEKRHQEINNTKPLLLSLLQLMM</sequence>
<proteinExistence type="predicted"/>
<evidence type="ECO:0000313" key="2">
    <source>
        <dbReference type="Proteomes" id="UP000692954"/>
    </source>
</evidence>